<reference evidence="2" key="1">
    <citation type="submission" date="2021-05" db="EMBL/GenBank/DDBJ databases">
        <title>Genome of Sphingobium sp. strain.</title>
        <authorList>
            <person name="Fan R."/>
        </authorList>
    </citation>
    <scope>NUCLEOTIDE SEQUENCE</scope>
    <source>
        <strain evidence="2">H33</strain>
    </source>
</reference>
<protein>
    <submittedName>
        <fullName evidence="2">DUF4402 domain-containing protein</fullName>
    </submittedName>
</protein>
<proteinExistence type="predicted"/>
<dbReference type="InterPro" id="IPR025514">
    <property type="entry name" value="DUF4402"/>
</dbReference>
<dbReference type="EMBL" id="JAHGAW010000010">
    <property type="protein sequence ID" value="MBT2188322.1"/>
    <property type="molecule type" value="Genomic_DNA"/>
</dbReference>
<comment type="caution">
    <text evidence="2">The sequence shown here is derived from an EMBL/GenBank/DDBJ whole genome shotgun (WGS) entry which is preliminary data.</text>
</comment>
<dbReference type="Pfam" id="PF14352">
    <property type="entry name" value="DUF4402"/>
    <property type="match status" value="1"/>
</dbReference>
<sequence>MNSILSSLCRRSVACLAVLAAAAAPLPAQAQTISITAVDAGAPDLGVVISAASGDTIFRIAPGDGLVTKLSGGGLRPGSGTARGHVTLTCTGSDSCESASQTVTIGASGTLTGRARALTNFTIAPGSNPPTLGTPSGTNTISFTVSSIPRDASRDFYVGADFGIAADGTSGLATSGFLVDVPAGAIGGTAQATVRRPISLTKTSDLSFGTIAAPTSGSGTVTFDAGSGALEVTGTGARVLTGSGAALAQYTVAGESGQSFSIDMTPLEMTGAVTLPVTLNNDAAATPLLAGSPNDEGSYSFRIGGSFSVSHDTPAGLYSGDFVVTVLYD</sequence>
<name>A0A9X1ISE2_9SPHN</name>
<dbReference type="AlphaFoldDB" id="A0A9X1ISE2"/>
<dbReference type="Proteomes" id="UP001138757">
    <property type="component" value="Unassembled WGS sequence"/>
</dbReference>
<accession>A0A9X1ISE2</accession>
<feature type="chain" id="PRO_5040730906" evidence="1">
    <location>
        <begin position="31"/>
        <end position="329"/>
    </location>
</feature>
<organism evidence="2 3">
    <name type="scientific">Sphingobium nicotianae</name>
    <dbReference type="NCBI Taxonomy" id="2782607"/>
    <lineage>
        <taxon>Bacteria</taxon>
        <taxon>Pseudomonadati</taxon>
        <taxon>Pseudomonadota</taxon>
        <taxon>Alphaproteobacteria</taxon>
        <taxon>Sphingomonadales</taxon>
        <taxon>Sphingomonadaceae</taxon>
        <taxon>Sphingobium</taxon>
    </lineage>
</organism>
<feature type="signal peptide" evidence="1">
    <location>
        <begin position="1"/>
        <end position="30"/>
    </location>
</feature>
<evidence type="ECO:0000256" key="1">
    <source>
        <dbReference type="SAM" id="SignalP"/>
    </source>
</evidence>
<keyword evidence="3" id="KW-1185">Reference proteome</keyword>
<gene>
    <name evidence="2" type="ORF">KK488_15305</name>
</gene>
<evidence type="ECO:0000313" key="3">
    <source>
        <dbReference type="Proteomes" id="UP001138757"/>
    </source>
</evidence>
<keyword evidence="1" id="KW-0732">Signal</keyword>
<evidence type="ECO:0000313" key="2">
    <source>
        <dbReference type="EMBL" id="MBT2188322.1"/>
    </source>
</evidence>
<dbReference type="RefSeq" id="WP_214624578.1">
    <property type="nucleotide sequence ID" value="NZ_JAHGAW010000010.1"/>
</dbReference>